<dbReference type="Gene3D" id="2.60.120.620">
    <property type="entry name" value="q2cbj1_9rhob like domain"/>
    <property type="match status" value="1"/>
</dbReference>
<evidence type="ECO:0000313" key="2">
    <source>
        <dbReference type="EMBL" id="RWT24184.1"/>
    </source>
</evidence>
<dbReference type="GO" id="GO:0001561">
    <property type="term" value="P:fatty acid alpha-oxidation"/>
    <property type="evidence" value="ECO:0007669"/>
    <property type="project" value="InterPro"/>
</dbReference>
<keyword evidence="2" id="KW-0560">Oxidoreductase</keyword>
<dbReference type="SUPFAM" id="SSF51197">
    <property type="entry name" value="Clavaminate synthase-like"/>
    <property type="match status" value="1"/>
</dbReference>
<sequence>MTSQYFVRPDRASVEDFNIFCQQQVNKQDYPLVSEVAEEVLIYDHDVLAQAAATNKHAVLSELHQGLSYGPGVLVVRGLYQDMDVIDRASAVFETIMADESRTRVQADHFSRAGNNGRIWNALQKLAERSPQTFCDYYANEMLGLICQAWLGPAWRMTAQVNQVRPGGEAQQPHRDYHLGFQQGEFVAEFPIPAQILSQYLTLQGAVAHSDMPLASGPTRLLPFSHQYELGYMAYRQPEFVDYFNQHYVQLPLQKGDGLFFNPALFHAAGNNTTTDHVRTANLLQISSAFGVPMEDVNHELVLKKIYPQLQDGQYRAGDFQALIAVAARGYSFPTNLDTDPPLGGMVPKTQQTLVREALANRWDEEQFTRALDEHTARRKG</sequence>
<evidence type="ECO:0000313" key="1">
    <source>
        <dbReference type="EMBL" id="HAT1607774.1"/>
    </source>
</evidence>
<reference evidence="2 5" key="3">
    <citation type="submission" date="2018-06" db="EMBL/GenBank/DDBJ databases">
        <title>Carbapenemase-producing Enterobacteriaceae present in wastewater treatment plant effluent and nearby surface waters in the US.</title>
        <authorList>
            <person name="Mathys D.A."/>
            <person name="Mollenkopf D.F."/>
            <person name="Feicht S.M."/>
            <person name="Adams R.J."/>
            <person name="Albers A.L."/>
            <person name="Stuever D.M."/>
            <person name="Daniels J.B."/>
            <person name="Wittum T.E."/>
        </authorList>
    </citation>
    <scope>NUCLEOTIDE SEQUENCE [LARGE SCALE GENOMIC DNA]</scope>
    <source>
        <strain evidence="2 5">GEO_47_Down_B</strain>
    </source>
</reference>
<name>A0A443VR06_RAOPL</name>
<evidence type="ECO:0000313" key="3">
    <source>
        <dbReference type="EMBL" id="SAP38522.1"/>
    </source>
</evidence>
<evidence type="ECO:0000313" key="4">
    <source>
        <dbReference type="Proteomes" id="UP000078124"/>
    </source>
</evidence>
<dbReference type="InterPro" id="IPR047128">
    <property type="entry name" value="PhyH"/>
</dbReference>
<protein>
    <submittedName>
        <fullName evidence="2 3">Phytanoyl-CoA dioxygenase</fullName>
    </submittedName>
</protein>
<proteinExistence type="predicted"/>
<accession>A0A443VR06</accession>
<evidence type="ECO:0000313" key="5">
    <source>
        <dbReference type="Proteomes" id="UP000288843"/>
    </source>
</evidence>
<dbReference type="PANTHER" id="PTHR21308">
    <property type="entry name" value="PHYTANOYL-COA ALPHA-HYDROXYLASE"/>
    <property type="match status" value="1"/>
</dbReference>
<organism evidence="2 5">
    <name type="scientific">Raoultella planticola</name>
    <name type="common">Klebsiella planticola</name>
    <dbReference type="NCBI Taxonomy" id="575"/>
    <lineage>
        <taxon>Bacteria</taxon>
        <taxon>Pseudomonadati</taxon>
        <taxon>Pseudomonadota</taxon>
        <taxon>Gammaproteobacteria</taxon>
        <taxon>Enterobacterales</taxon>
        <taxon>Enterobacteriaceae</taxon>
        <taxon>Klebsiella/Raoultella group</taxon>
        <taxon>Raoultella</taxon>
    </lineage>
</organism>
<dbReference type="EMBL" id="DACSEA010000021">
    <property type="protein sequence ID" value="HAT1607774.1"/>
    <property type="molecule type" value="Genomic_DNA"/>
</dbReference>
<dbReference type="Pfam" id="PF05721">
    <property type="entry name" value="PhyH"/>
    <property type="match status" value="1"/>
</dbReference>
<dbReference type="PANTHER" id="PTHR21308:SF8">
    <property type="entry name" value="PHYTANOYL-COA DIOXYGENASE FAMILY PROTEIN (AFU_ORTHOLOGUE AFUA_2G09620)"/>
    <property type="match status" value="1"/>
</dbReference>
<dbReference type="GO" id="GO:0048244">
    <property type="term" value="F:phytanoyl-CoA dioxygenase activity"/>
    <property type="evidence" value="ECO:0007669"/>
    <property type="project" value="InterPro"/>
</dbReference>
<dbReference type="Proteomes" id="UP000864422">
    <property type="component" value="Unassembled WGS sequence"/>
</dbReference>
<dbReference type="AlphaFoldDB" id="A0A443VR06"/>
<reference evidence="1" key="2">
    <citation type="journal article" date="2018" name="Genome Biol.">
        <title>SKESA: strategic k-mer extension for scrupulous assemblies.</title>
        <authorList>
            <person name="Souvorov A."/>
            <person name="Agarwala R."/>
            <person name="Lipman D.J."/>
        </authorList>
    </citation>
    <scope>NUCLEOTIDE SEQUENCE</scope>
    <source>
        <strain evidence="1">MISC063</strain>
    </source>
</reference>
<dbReference type="EMBL" id="FLAC01000001">
    <property type="protein sequence ID" value="SAP38522.1"/>
    <property type="molecule type" value="Genomic_DNA"/>
</dbReference>
<dbReference type="Proteomes" id="UP000288843">
    <property type="component" value="Unassembled WGS sequence"/>
</dbReference>
<dbReference type="InterPro" id="IPR008775">
    <property type="entry name" value="Phytyl_CoA_dOase-like"/>
</dbReference>
<dbReference type="Proteomes" id="UP000078124">
    <property type="component" value="Unassembled WGS sequence"/>
</dbReference>
<dbReference type="RefSeq" id="WP_032688825.1">
    <property type="nucleotide sequence ID" value="NZ_ABZSJN020000112.1"/>
</dbReference>
<keyword evidence="2" id="KW-0223">Dioxygenase</keyword>
<reference evidence="3 4" key="1">
    <citation type="submission" date="2016-05" db="EMBL/GenBank/DDBJ databases">
        <authorList>
            <consortium name="Pathogen Informatics"/>
        </authorList>
    </citation>
    <scope>NUCLEOTIDE SEQUENCE [LARGE SCALE GENOMIC DNA]</scope>
    <source>
        <strain evidence="3 4">2880STDY5682802</strain>
    </source>
</reference>
<dbReference type="GeneID" id="57429482"/>
<reference evidence="1" key="4">
    <citation type="submission" date="2020-11" db="EMBL/GenBank/DDBJ databases">
        <authorList>
            <consortium name="NCBI Pathogen Detection Project"/>
        </authorList>
    </citation>
    <scope>NUCLEOTIDE SEQUENCE</scope>
    <source>
        <strain evidence="1">MISC063</strain>
    </source>
</reference>
<comment type="caution">
    <text evidence="2">The sequence shown here is derived from an EMBL/GenBank/DDBJ whole genome shotgun (WGS) entry which is preliminary data.</text>
</comment>
<dbReference type="EMBL" id="QKOX01000006">
    <property type="protein sequence ID" value="RWT24184.1"/>
    <property type="molecule type" value="Genomic_DNA"/>
</dbReference>
<gene>
    <name evidence="2" type="ORF">DN603_08105</name>
    <name evidence="1" type="ORF">I8Y23_004120</name>
    <name evidence="3" type="ORF">SAMEA2273876_00021</name>
</gene>